<dbReference type="Proteomes" id="UP000784294">
    <property type="component" value="Unassembled WGS sequence"/>
</dbReference>
<evidence type="ECO:0000256" key="1">
    <source>
        <dbReference type="SAM" id="MobiDB-lite"/>
    </source>
</evidence>
<dbReference type="AlphaFoldDB" id="A0A3S5BDR3"/>
<dbReference type="EMBL" id="CAAALY010287772">
    <property type="protein sequence ID" value="VEL43992.1"/>
    <property type="molecule type" value="Genomic_DNA"/>
</dbReference>
<reference evidence="2" key="1">
    <citation type="submission" date="2018-11" db="EMBL/GenBank/DDBJ databases">
        <authorList>
            <consortium name="Pathogen Informatics"/>
        </authorList>
    </citation>
    <scope>NUCLEOTIDE SEQUENCE</scope>
</reference>
<evidence type="ECO:0000313" key="2">
    <source>
        <dbReference type="EMBL" id="VEL43992.1"/>
    </source>
</evidence>
<feature type="region of interest" description="Disordered" evidence="1">
    <location>
        <begin position="1"/>
        <end position="24"/>
    </location>
</feature>
<sequence>MPTGLSFHHNHDDNLPAGQFDPSKRPVFRVTGRKTAPFPSSAEAASSVPFRLHPGPFVASAKATTHTPDVSSMRGDKKHNMLLPILQCRHLETAILLWKWCPSWPAVVFCWWSEMFTDERLVSPRSRVCPCAYECSRLSVGTAGPDHRHRPAKSAQVLPMHPSVCAWRGLALDYAKSVRSTMDCNYLEAAQIGPRLCPRLSLKFPRGRGRQSVEYELFPLPHHTTTQHNTPQHNTTHMLT</sequence>
<proteinExistence type="predicted"/>
<name>A0A3S5BDR3_9PLAT</name>
<organism evidence="2 3">
    <name type="scientific">Protopolystoma xenopodis</name>
    <dbReference type="NCBI Taxonomy" id="117903"/>
    <lineage>
        <taxon>Eukaryota</taxon>
        <taxon>Metazoa</taxon>
        <taxon>Spiralia</taxon>
        <taxon>Lophotrochozoa</taxon>
        <taxon>Platyhelminthes</taxon>
        <taxon>Monogenea</taxon>
        <taxon>Polyopisthocotylea</taxon>
        <taxon>Polystomatidea</taxon>
        <taxon>Polystomatidae</taxon>
        <taxon>Protopolystoma</taxon>
    </lineage>
</organism>
<accession>A0A3S5BDR3</accession>
<gene>
    <name evidence="2" type="ORF">PXEA_LOCUS37432</name>
</gene>
<keyword evidence="3" id="KW-1185">Reference proteome</keyword>
<comment type="caution">
    <text evidence="2">The sequence shown here is derived from an EMBL/GenBank/DDBJ whole genome shotgun (WGS) entry which is preliminary data.</text>
</comment>
<protein>
    <submittedName>
        <fullName evidence="2">Uncharacterized protein</fullName>
    </submittedName>
</protein>
<evidence type="ECO:0000313" key="3">
    <source>
        <dbReference type="Proteomes" id="UP000784294"/>
    </source>
</evidence>